<evidence type="ECO:0000313" key="1">
    <source>
        <dbReference type="EMBL" id="ACK51037.1"/>
    </source>
</evidence>
<dbReference type="STRING" id="395965.Msil_2098"/>
<dbReference type="EMBL" id="CP001280">
    <property type="protein sequence ID" value="ACK51037.1"/>
    <property type="molecule type" value="Genomic_DNA"/>
</dbReference>
<proteinExistence type="predicted"/>
<name>B8ERI5_METSB</name>
<dbReference type="KEGG" id="msl:Msil_2098"/>
<gene>
    <name evidence="1" type="ordered locus">Msil_2098</name>
</gene>
<dbReference type="RefSeq" id="WP_012591107.1">
    <property type="nucleotide sequence ID" value="NC_011666.1"/>
</dbReference>
<organism evidence="1 2">
    <name type="scientific">Methylocella silvestris (strain DSM 15510 / CIP 108128 / LMG 27833 / NCIMB 13906 / BL2)</name>
    <dbReference type="NCBI Taxonomy" id="395965"/>
    <lineage>
        <taxon>Bacteria</taxon>
        <taxon>Pseudomonadati</taxon>
        <taxon>Pseudomonadota</taxon>
        <taxon>Alphaproteobacteria</taxon>
        <taxon>Hyphomicrobiales</taxon>
        <taxon>Beijerinckiaceae</taxon>
        <taxon>Methylocella</taxon>
    </lineage>
</organism>
<sequence>MHERIQFDGLDGVYAEYFTNPGTETDLRKQVQSLLCPFRLANQRDAAKVDGIAVILRNFGGNIALEDWADLTNSAYQVLLKQSDPPAIERALNSLADARTSLVSHATVDPPSTVIANQILEAEQFLRGAIPIIDANTQKLSGKSNELKSLFGQIEPD</sequence>
<accession>B8ERI5</accession>
<dbReference type="Proteomes" id="UP000002257">
    <property type="component" value="Chromosome"/>
</dbReference>
<dbReference type="HOGENOM" id="CLU_1675839_0_0_5"/>
<keyword evidence="2" id="KW-1185">Reference proteome</keyword>
<protein>
    <submittedName>
        <fullName evidence="1">Uncharacterized protein</fullName>
    </submittedName>
</protein>
<dbReference type="AlphaFoldDB" id="B8ERI5"/>
<evidence type="ECO:0000313" key="2">
    <source>
        <dbReference type="Proteomes" id="UP000002257"/>
    </source>
</evidence>
<reference evidence="1 2" key="1">
    <citation type="journal article" date="2010" name="J. Bacteriol.">
        <title>Complete genome sequence of the aerobic facultative methanotroph Methylocella silvestris BL2.</title>
        <authorList>
            <person name="Chen Y."/>
            <person name="Crombie A."/>
            <person name="Rahman M.T."/>
            <person name="Dedysh S.N."/>
            <person name="Liesack W."/>
            <person name="Stott M.B."/>
            <person name="Alam M."/>
            <person name="Theisen A.R."/>
            <person name="Murrell J.C."/>
            <person name="Dunfield P.F."/>
        </authorList>
    </citation>
    <scope>NUCLEOTIDE SEQUENCE [LARGE SCALE GENOMIC DNA]</scope>
    <source>
        <strain evidence="2">DSM 15510 / CIP 108128 / LMG 27833 / NCIMB 13906 / BL2</strain>
    </source>
</reference>